<protein>
    <submittedName>
        <fullName evidence="3">Kinetochore protein Mis13/DSN1</fullName>
    </submittedName>
</protein>
<dbReference type="InterPro" id="IPR013218">
    <property type="entry name" value="Dsn1/Mis13"/>
</dbReference>
<dbReference type="GO" id="GO:0051301">
    <property type="term" value="P:cell division"/>
    <property type="evidence" value="ECO:0007669"/>
    <property type="project" value="InterPro"/>
</dbReference>
<feature type="compositionally biased region" description="Basic residues" evidence="2">
    <location>
        <begin position="161"/>
        <end position="176"/>
    </location>
</feature>
<dbReference type="GO" id="GO:0000444">
    <property type="term" value="C:MIS12/MIND type complex"/>
    <property type="evidence" value="ECO:0007669"/>
    <property type="project" value="InterPro"/>
</dbReference>
<feature type="region of interest" description="Disordered" evidence="2">
    <location>
        <begin position="356"/>
        <end position="377"/>
    </location>
</feature>
<feature type="region of interest" description="Disordered" evidence="2">
    <location>
        <begin position="154"/>
        <end position="198"/>
    </location>
</feature>
<feature type="coiled-coil region" evidence="1">
    <location>
        <begin position="497"/>
        <end position="560"/>
    </location>
</feature>
<evidence type="ECO:0000313" key="3">
    <source>
        <dbReference type="EMBL" id="QBM90437.1"/>
    </source>
</evidence>
<proteinExistence type="predicted"/>
<feature type="region of interest" description="Disordered" evidence="2">
    <location>
        <begin position="275"/>
        <end position="340"/>
    </location>
</feature>
<evidence type="ECO:0000313" key="4">
    <source>
        <dbReference type="Proteomes" id="UP000292447"/>
    </source>
</evidence>
<dbReference type="STRING" id="2163413.A0A4P6XSA2"/>
<evidence type="ECO:0000256" key="2">
    <source>
        <dbReference type="SAM" id="MobiDB-lite"/>
    </source>
</evidence>
<sequence length="650" mass="72947">MRPLNSYLIFSSSEQMDLQLIELTTKAIHQKFGWRQNDIKPHSHVNAYPSCDGKRLRLERVTPVHPCDISPTTPRRTKTRQHFAQKKTSAGTNLRISHKRSDPRQEAAITNQHSRLIIWPILTFQYYVLFSLLPHSAHITVYFAVWPRTSILTGLTSMPPKRSRSSRPKAPRKQPVKKAIPLRDNFAESDSEDTNVSLDLRPRHGLSQTLLGSHNTLKQLLAGPPSESRALVTPPRKNGVSKLKLPLSPINSASTPISRLKHATTQLSLLNGVTKSPISFDDIGKESPPQKKARPGRPKDREPVKEASRSKKASTRPNLTAPRRNLTSRKPPKIEDFPDEDDSYLEQVSHHLLDLTADSDNLPANNRRSSYNNRGKRGLSIGNGFVAKPHSEVPEKDYYKLLDPSMSEPNRMRQLLSWSFRKSISTEKSEDSDASGETRTAEGVAKAIELELLDDLMNGAIATSWYSLNEDTQGGDLVPGTTIVRPNPLNETNKESIEVFNNKLDSLRTEKVELLNAFESGVKSVEGLRLNQDSITEQALREYLRENQSTASTLESALDELLYQEIRSSLQQAISDAEANLELKVDKLHQVLHALSRQSGLVSRVSYSSVEPALSSLVREYKHRNDERPEPSTLDLLRGISRIDSARLSV</sequence>
<feature type="compositionally biased region" description="Basic and acidic residues" evidence="2">
    <location>
        <begin position="297"/>
        <end position="309"/>
    </location>
</feature>
<dbReference type="GO" id="GO:0007059">
    <property type="term" value="P:chromosome segregation"/>
    <property type="evidence" value="ECO:0007669"/>
    <property type="project" value="InterPro"/>
</dbReference>
<reference evidence="4" key="1">
    <citation type="submission" date="2019-03" db="EMBL/GenBank/DDBJ databases">
        <title>Snf2 controls pulcherriminic acid biosynthesis and connects pigmentation and antifungal activity of the yeast Metschnikowia pulcherrima.</title>
        <authorList>
            <person name="Gore-Lloyd D."/>
            <person name="Sumann I."/>
            <person name="Brachmann A.O."/>
            <person name="Schneeberger K."/>
            <person name="Ortiz-Merino R.A."/>
            <person name="Moreno-Beltran M."/>
            <person name="Schlaefli M."/>
            <person name="Kirner P."/>
            <person name="Santos Kron A."/>
            <person name="Wolfe K.H."/>
            <person name="Piel J."/>
            <person name="Ahrens C.H."/>
            <person name="Henk D."/>
            <person name="Freimoser F.M."/>
        </authorList>
    </citation>
    <scope>NUCLEOTIDE SEQUENCE [LARGE SCALE GENOMIC DNA]</scope>
    <source>
        <strain evidence="4">APC 1.2</strain>
    </source>
</reference>
<feature type="compositionally biased region" description="Polar residues" evidence="2">
    <location>
        <begin position="358"/>
        <end position="373"/>
    </location>
</feature>
<dbReference type="Pfam" id="PF08202">
    <property type="entry name" value="MIS13"/>
    <property type="match status" value="1"/>
</dbReference>
<dbReference type="PANTHER" id="PTHR14778:SF2">
    <property type="entry name" value="KINETOCHORE-ASSOCIATED PROTEIN DSN1 HOMOLOG"/>
    <property type="match status" value="1"/>
</dbReference>
<evidence type="ECO:0000256" key="1">
    <source>
        <dbReference type="SAM" id="Coils"/>
    </source>
</evidence>
<dbReference type="Proteomes" id="UP000292447">
    <property type="component" value="Chromosome VI"/>
</dbReference>
<organism evidence="3 4">
    <name type="scientific">Metschnikowia aff. pulcherrima</name>
    <dbReference type="NCBI Taxonomy" id="2163413"/>
    <lineage>
        <taxon>Eukaryota</taxon>
        <taxon>Fungi</taxon>
        <taxon>Dikarya</taxon>
        <taxon>Ascomycota</taxon>
        <taxon>Saccharomycotina</taxon>
        <taxon>Pichiomycetes</taxon>
        <taxon>Metschnikowiaceae</taxon>
        <taxon>Metschnikowia</taxon>
    </lineage>
</organism>
<dbReference type="AlphaFoldDB" id="A0A4P6XSA2"/>
<gene>
    <name evidence="3" type="primary">MPUL0F00180</name>
    <name evidence="3" type="ORF">METSCH_F00180</name>
</gene>
<accession>A0A4P6XSA2</accession>
<feature type="region of interest" description="Disordered" evidence="2">
    <location>
        <begin position="219"/>
        <end position="244"/>
    </location>
</feature>
<feature type="compositionally biased region" description="Polar residues" evidence="2">
    <location>
        <begin position="86"/>
        <end position="95"/>
    </location>
</feature>
<dbReference type="EMBL" id="CP034461">
    <property type="protein sequence ID" value="QBM90437.1"/>
    <property type="molecule type" value="Genomic_DNA"/>
</dbReference>
<keyword evidence="1" id="KW-0175">Coiled coil</keyword>
<name>A0A4P6XSA2_9ASCO</name>
<keyword evidence="4" id="KW-1185">Reference proteome</keyword>
<dbReference type="PANTHER" id="PTHR14778">
    <property type="entry name" value="KINETOCHORE-ASSOCIATED PROTEIN DSN1 HOMOLOG"/>
    <property type="match status" value="1"/>
</dbReference>
<feature type="region of interest" description="Disordered" evidence="2">
    <location>
        <begin position="84"/>
        <end position="107"/>
    </location>
</feature>